<evidence type="ECO:0000256" key="1">
    <source>
        <dbReference type="ARBA" id="ARBA00022801"/>
    </source>
</evidence>
<dbReference type="SUPFAM" id="SSF55545">
    <property type="entry name" value="beta-N-acetylhexosaminidase-like domain"/>
    <property type="match status" value="1"/>
</dbReference>
<evidence type="ECO:0000313" key="3">
    <source>
        <dbReference type="EMBL" id="SAL65053.1"/>
    </source>
</evidence>
<keyword evidence="1" id="KW-0378">Hydrolase</keyword>
<evidence type="ECO:0000259" key="2">
    <source>
        <dbReference type="Pfam" id="PF03648"/>
    </source>
</evidence>
<accession>A0A158J982</accession>
<dbReference type="Gene3D" id="3.30.379.10">
    <property type="entry name" value="Chitobiase/beta-hexosaminidase domain 2-like"/>
    <property type="match status" value="1"/>
</dbReference>
<protein>
    <recommendedName>
        <fullName evidence="2">Alpha glucuronidase N-terminal domain-containing protein</fullName>
    </recommendedName>
</protein>
<dbReference type="GO" id="GO:0045493">
    <property type="term" value="P:xylan catabolic process"/>
    <property type="evidence" value="ECO:0007669"/>
    <property type="project" value="InterPro"/>
</dbReference>
<name>A0A158J982_9BURK</name>
<reference evidence="3 4" key="1">
    <citation type="submission" date="2016-01" db="EMBL/GenBank/DDBJ databases">
        <authorList>
            <person name="Oliw E.H."/>
        </authorList>
    </citation>
    <scope>NUCLEOTIDE SEQUENCE [LARGE SCALE GENOMIC DNA]</scope>
    <source>
        <strain evidence="3">LMG 27134</strain>
    </source>
</reference>
<dbReference type="OrthoDB" id="5136785at2"/>
<gene>
    <name evidence="3" type="ORF">AWB69_07345</name>
</gene>
<dbReference type="InterPro" id="IPR005154">
    <property type="entry name" value="Glyco_hydro_67_aGlcAse_N"/>
</dbReference>
<dbReference type="Pfam" id="PF03648">
    <property type="entry name" value="Glyco_hydro_67N"/>
    <property type="match status" value="1"/>
</dbReference>
<dbReference type="InterPro" id="IPR029018">
    <property type="entry name" value="Hex-like_dom2"/>
</dbReference>
<proteinExistence type="predicted"/>
<dbReference type="Gene3D" id="2.60.120.260">
    <property type="entry name" value="Galactose-binding domain-like"/>
    <property type="match status" value="1"/>
</dbReference>
<organism evidence="3 4">
    <name type="scientific">Caballeronia udeis</name>
    <dbReference type="NCBI Taxonomy" id="1232866"/>
    <lineage>
        <taxon>Bacteria</taxon>
        <taxon>Pseudomonadati</taxon>
        <taxon>Pseudomonadota</taxon>
        <taxon>Betaproteobacteria</taxon>
        <taxon>Burkholderiales</taxon>
        <taxon>Burkholderiaceae</taxon>
        <taxon>Caballeronia</taxon>
    </lineage>
</organism>
<dbReference type="EMBL" id="FCOK02000075">
    <property type="protein sequence ID" value="SAL65053.1"/>
    <property type="molecule type" value="Genomic_DNA"/>
</dbReference>
<dbReference type="InterPro" id="IPR032287">
    <property type="entry name" value="DUF4838"/>
</dbReference>
<dbReference type="Pfam" id="PF16126">
    <property type="entry name" value="DUF4838"/>
    <property type="match status" value="1"/>
</dbReference>
<evidence type="ECO:0000313" key="4">
    <source>
        <dbReference type="Proteomes" id="UP000054683"/>
    </source>
</evidence>
<sequence length="969" mass="105603">MSVVILRFPGGMPERVHRPRSGGPLLLRALLVMSVLAMTCLSRQALAATLIVNGDFAQGKTGWWGEQFSIVSDTKYGNALEVQSGYAAQDKIAVQAGRRYRISLNMRTVDTPAKAAFVQVSFRGPGVDPGWRGVDSVQQPWGTEPALAVNSGVGDGWNSSGVVVQAPEGANQMILYLRKAKGQSGAARFSRVSVSATDDAVTTADALQGEQMRTKLLPAPIEAGKREALLAGIIKSGGPPARTLTLADHGTTRYHVQVGALADAMTLQAASDLADYLKRITGSNVGRLADDNAPQAGPSIVIGLDNRLARELCPSAAFDTLGPDGFVLCTSGENLVIAGATPRGTMYGVNWFLDRVLGVKWLAPDATYVPSRPTLQIDAPHDRQVPRFAYREVLSWEGQDKAFRAHNLLNGESHGPSFAPTPPELDDWDHSWLAKGGDASFWDLVPRDKYLKTHPEWYAGGQVAMMNADVRRIMAEQIVERLKALPDYRKVWFGIHDMDWGWDMDADSRKFADQHGGNPSAPLVDMVEDVARQVRAVMPGARFAFNAYHWGFAPPAGMVLPDYILVYPMTIQVDYSTPLNLGRNVQLGRGLAGWSAMAKHMLVWDHVTNFAGFLQPTPNIYPIGASIKWLATLPSVSGYFAEGSWTTPGAEFASLRVWMIGRLLWDPRQDVHELVSEYCRDYFGAAGPQLLAYIDLMHAALAASGDVLSEQTPVGMKMYSPQFVAQADKLFDNAEQAVAGDPSLLARVQQARMPLDFVILVRRREYQDAHAAPGWQLDYAKRIARFNETVQRTHVSAYRQEGDLDGLNQLLAIERRPATPPAQSAGLPAADWSDIQDLNLNIYSSARIVADAAASDGAAIRMPGDSSVWAVQLKFDKLPREGKWDLFVNVRVAGAAGGGSVRVGSYPPMDRFKQVSASTLNQGTYQSIPVPGGPFVFESDHEKGVYVQAVDMKAGDAVFVDRIVAVRHK</sequence>
<dbReference type="GO" id="GO:0046559">
    <property type="term" value="F:alpha-glucuronidase activity"/>
    <property type="evidence" value="ECO:0007669"/>
    <property type="project" value="InterPro"/>
</dbReference>
<dbReference type="PANTHER" id="PTHR47406:SF2">
    <property type="entry name" value="ALPHA GLUCURONIDASE N-TERMINAL DOMAIN-CONTAINING PROTEIN"/>
    <property type="match status" value="1"/>
</dbReference>
<dbReference type="Proteomes" id="UP000054683">
    <property type="component" value="Unassembled WGS sequence"/>
</dbReference>
<feature type="domain" description="Alpha glucuronidase N-terminal" evidence="2">
    <location>
        <begin position="268"/>
        <end position="349"/>
    </location>
</feature>
<dbReference type="RefSeq" id="WP_156529079.1">
    <property type="nucleotide sequence ID" value="NZ_FCOK02000075.1"/>
</dbReference>
<dbReference type="PANTHER" id="PTHR47406">
    <property type="entry name" value="COAGULATION FACTOR 5/8 TYPE, C-TERMINAL"/>
    <property type="match status" value="1"/>
</dbReference>
<dbReference type="AlphaFoldDB" id="A0A158J982"/>